<dbReference type="PANTHER" id="PTHR38248">
    <property type="entry name" value="FUNK1 6"/>
    <property type="match status" value="1"/>
</dbReference>
<dbReference type="AlphaFoldDB" id="A0A9W8B7K6"/>
<reference evidence="2" key="1">
    <citation type="submission" date="2022-07" db="EMBL/GenBank/DDBJ databases">
        <title>Phylogenomic reconstructions and comparative analyses of Kickxellomycotina fungi.</title>
        <authorList>
            <person name="Reynolds N.K."/>
            <person name="Stajich J.E."/>
            <person name="Barry K."/>
            <person name="Grigoriev I.V."/>
            <person name="Crous P."/>
            <person name="Smith M.E."/>
        </authorList>
    </citation>
    <scope>NUCLEOTIDE SEQUENCE</scope>
    <source>
        <strain evidence="2">IMI 214461</strain>
    </source>
</reference>
<dbReference type="PROSITE" id="PS50011">
    <property type="entry name" value="PROTEIN_KINASE_DOM"/>
    <property type="match status" value="1"/>
</dbReference>
<keyword evidence="3" id="KW-1185">Reference proteome</keyword>
<dbReference type="InterPro" id="IPR000719">
    <property type="entry name" value="Prot_kinase_dom"/>
</dbReference>
<feature type="non-terminal residue" evidence="2">
    <location>
        <position position="1"/>
    </location>
</feature>
<name>A0A9W8B7K6_9FUNG</name>
<dbReference type="Proteomes" id="UP001150907">
    <property type="component" value="Unassembled WGS sequence"/>
</dbReference>
<organism evidence="2 3">
    <name type="scientific">Coemansia thaxteri</name>
    <dbReference type="NCBI Taxonomy" id="2663907"/>
    <lineage>
        <taxon>Eukaryota</taxon>
        <taxon>Fungi</taxon>
        <taxon>Fungi incertae sedis</taxon>
        <taxon>Zoopagomycota</taxon>
        <taxon>Kickxellomycotina</taxon>
        <taxon>Kickxellomycetes</taxon>
        <taxon>Kickxellales</taxon>
        <taxon>Kickxellaceae</taxon>
        <taxon>Coemansia</taxon>
    </lineage>
</organism>
<protein>
    <recommendedName>
        <fullName evidence="1">Protein kinase domain-containing protein</fullName>
    </recommendedName>
</protein>
<sequence length="273" mass="31320">RLRTVKTVAEFITVVCDAMRCHQEILKRCNILHRDISDNNVLVVRRDDKARGLLIDFDCAEDLSKEKTDRRAEMTGTFPFMSINNLSGSDVQRTSLDDWESVLYLICWYATIGIEHGTRRRKELEELPIMKWRTGTNMDVAEAKQASLQTEDLFQEHIVRNFNENDRDGHLLKELVLNLRAFLFENPGLGPEYHGTSTMVDIKASRSKPMTMKEKLEAIKRKQAEQATTDSSTAEKVNPFQKRASKCADISSDLLGFIEVYWEIATEIQSNSV</sequence>
<dbReference type="InterPro" id="IPR040976">
    <property type="entry name" value="Pkinase_fungal"/>
</dbReference>
<comment type="caution">
    <text evidence="2">The sequence shown here is derived from an EMBL/GenBank/DDBJ whole genome shotgun (WGS) entry which is preliminary data.</text>
</comment>
<dbReference type="Gene3D" id="1.10.510.10">
    <property type="entry name" value="Transferase(Phosphotransferase) domain 1"/>
    <property type="match status" value="1"/>
</dbReference>
<accession>A0A9W8B7K6</accession>
<evidence type="ECO:0000259" key="1">
    <source>
        <dbReference type="PROSITE" id="PS50011"/>
    </source>
</evidence>
<feature type="domain" description="Protein kinase" evidence="1">
    <location>
        <begin position="1"/>
        <end position="183"/>
    </location>
</feature>
<proteinExistence type="predicted"/>
<dbReference type="EMBL" id="JANBQF010001606">
    <property type="protein sequence ID" value="KAJ1996878.1"/>
    <property type="molecule type" value="Genomic_DNA"/>
</dbReference>
<dbReference type="OrthoDB" id="5584477at2759"/>
<dbReference type="SUPFAM" id="SSF56112">
    <property type="entry name" value="Protein kinase-like (PK-like)"/>
    <property type="match status" value="1"/>
</dbReference>
<evidence type="ECO:0000313" key="3">
    <source>
        <dbReference type="Proteomes" id="UP001150907"/>
    </source>
</evidence>
<dbReference type="GO" id="GO:0004672">
    <property type="term" value="F:protein kinase activity"/>
    <property type="evidence" value="ECO:0007669"/>
    <property type="project" value="InterPro"/>
</dbReference>
<evidence type="ECO:0000313" key="2">
    <source>
        <dbReference type="EMBL" id="KAJ1996878.1"/>
    </source>
</evidence>
<gene>
    <name evidence="2" type="ORF">H4R26_006031</name>
</gene>
<dbReference type="PANTHER" id="PTHR38248:SF2">
    <property type="entry name" value="FUNK1 11"/>
    <property type="match status" value="1"/>
</dbReference>
<dbReference type="Pfam" id="PF17667">
    <property type="entry name" value="Pkinase_fungal"/>
    <property type="match status" value="1"/>
</dbReference>
<dbReference type="GO" id="GO:0005524">
    <property type="term" value="F:ATP binding"/>
    <property type="evidence" value="ECO:0007669"/>
    <property type="project" value="InterPro"/>
</dbReference>
<dbReference type="InterPro" id="IPR011009">
    <property type="entry name" value="Kinase-like_dom_sf"/>
</dbReference>